<dbReference type="Proteomes" id="UP000236333">
    <property type="component" value="Unassembled WGS sequence"/>
</dbReference>
<dbReference type="EMBL" id="PGGS01000050">
    <property type="protein sequence ID" value="PNH10642.1"/>
    <property type="molecule type" value="Genomic_DNA"/>
</dbReference>
<proteinExistence type="predicted"/>
<protein>
    <submittedName>
        <fullName evidence="2">Uncharacterized protein</fullName>
    </submittedName>
</protein>
<keyword evidence="3" id="KW-1185">Reference proteome</keyword>
<gene>
    <name evidence="2" type="ORF">TSOC_002586</name>
</gene>
<evidence type="ECO:0000313" key="3">
    <source>
        <dbReference type="Proteomes" id="UP000236333"/>
    </source>
</evidence>
<name>A0A2J8ADQ4_9CHLO</name>
<dbReference type="InterPro" id="IPR040003">
    <property type="entry name" value="PG18-like"/>
</dbReference>
<dbReference type="AlphaFoldDB" id="A0A2J8ADQ4"/>
<sequence>MQTLSARRPATLQCKSRARQLTVRVQAQQSTSDRSPEILTAFFFGRAFAIALNRRLSEAVIDVVSDISKALAERPQRLQDFQDEVTALARKEMSGSGFQLKEAATGTGSGGTAGGGMSGGAVQDPTAAIDELRAEIAYARAALNEIRASQRAAAAQN</sequence>
<feature type="compositionally biased region" description="Gly residues" evidence="1">
    <location>
        <begin position="107"/>
        <end position="119"/>
    </location>
</feature>
<dbReference type="PANTHER" id="PTHR35745:SF1">
    <property type="entry name" value="OS04G0513000 PROTEIN"/>
    <property type="match status" value="1"/>
</dbReference>
<accession>A0A2J8ADQ4</accession>
<comment type="caution">
    <text evidence="2">The sequence shown here is derived from an EMBL/GenBank/DDBJ whole genome shotgun (WGS) entry which is preliminary data.</text>
</comment>
<feature type="region of interest" description="Disordered" evidence="1">
    <location>
        <begin position="99"/>
        <end position="123"/>
    </location>
</feature>
<dbReference type="Pfam" id="PF20711">
    <property type="entry name" value="DUF6825"/>
    <property type="match status" value="1"/>
</dbReference>
<dbReference type="OrthoDB" id="532061at2759"/>
<evidence type="ECO:0000313" key="2">
    <source>
        <dbReference type="EMBL" id="PNH10642.1"/>
    </source>
</evidence>
<dbReference type="PANTHER" id="PTHR35745">
    <property type="entry name" value="BNACNNG14650D PROTEIN"/>
    <property type="match status" value="1"/>
</dbReference>
<dbReference type="GO" id="GO:0010027">
    <property type="term" value="P:thylakoid membrane organization"/>
    <property type="evidence" value="ECO:0007669"/>
    <property type="project" value="InterPro"/>
</dbReference>
<organism evidence="2 3">
    <name type="scientific">Tetrabaena socialis</name>
    <dbReference type="NCBI Taxonomy" id="47790"/>
    <lineage>
        <taxon>Eukaryota</taxon>
        <taxon>Viridiplantae</taxon>
        <taxon>Chlorophyta</taxon>
        <taxon>core chlorophytes</taxon>
        <taxon>Chlorophyceae</taxon>
        <taxon>CS clade</taxon>
        <taxon>Chlamydomonadales</taxon>
        <taxon>Tetrabaenaceae</taxon>
        <taxon>Tetrabaena</taxon>
    </lineage>
</organism>
<reference evidence="2 3" key="1">
    <citation type="journal article" date="2017" name="Mol. Biol. Evol.">
        <title>The 4-celled Tetrabaena socialis nuclear genome reveals the essential components for genetic control of cell number at the origin of multicellularity in the volvocine lineage.</title>
        <authorList>
            <person name="Featherston J."/>
            <person name="Arakaki Y."/>
            <person name="Hanschen E.R."/>
            <person name="Ferris P.J."/>
            <person name="Michod R.E."/>
            <person name="Olson B.J.S.C."/>
            <person name="Nozaki H."/>
            <person name="Durand P.M."/>
        </authorList>
    </citation>
    <scope>NUCLEOTIDE SEQUENCE [LARGE SCALE GENOMIC DNA]</scope>
    <source>
        <strain evidence="2 3">NIES-571</strain>
    </source>
</reference>
<evidence type="ECO:0000256" key="1">
    <source>
        <dbReference type="SAM" id="MobiDB-lite"/>
    </source>
</evidence>